<evidence type="ECO:0000313" key="2">
    <source>
        <dbReference type="Proteomes" id="UP000237271"/>
    </source>
</evidence>
<name>A0A2P4Y132_9STRA</name>
<dbReference type="OrthoDB" id="128826at2759"/>
<dbReference type="AlphaFoldDB" id="A0A2P4Y132"/>
<dbReference type="GO" id="GO:0003676">
    <property type="term" value="F:nucleic acid binding"/>
    <property type="evidence" value="ECO:0007669"/>
    <property type="project" value="InterPro"/>
</dbReference>
<dbReference type="InterPro" id="IPR036397">
    <property type="entry name" value="RNaseH_sf"/>
</dbReference>
<dbReference type="Gene3D" id="3.30.420.10">
    <property type="entry name" value="Ribonuclease H-like superfamily/Ribonuclease H"/>
    <property type="match status" value="1"/>
</dbReference>
<reference evidence="1 2" key="1">
    <citation type="journal article" date="2017" name="Genome Biol. Evol.">
        <title>Phytophthora megakarya and P. palmivora, closely related causal agents of cacao black pod rot, underwent increases in genome sizes and gene numbers by different mechanisms.</title>
        <authorList>
            <person name="Ali S.S."/>
            <person name="Shao J."/>
            <person name="Lary D.J."/>
            <person name="Kronmiller B."/>
            <person name="Shen D."/>
            <person name="Strem M.D."/>
            <person name="Amoako-Attah I."/>
            <person name="Akrofi A.Y."/>
            <person name="Begoude B.A."/>
            <person name="Ten Hoopen G.M."/>
            <person name="Coulibaly K."/>
            <person name="Kebe B.I."/>
            <person name="Melnick R.L."/>
            <person name="Guiltinan M.J."/>
            <person name="Tyler B.M."/>
            <person name="Meinhardt L.W."/>
            <person name="Bailey B.A."/>
        </authorList>
    </citation>
    <scope>NUCLEOTIDE SEQUENCE [LARGE SCALE GENOMIC DNA]</scope>
    <source>
        <strain evidence="2">sbr112.9</strain>
    </source>
</reference>
<sequence length="183" mass="20369">MLFDSIVDTVYVDEKLFYITQPTRRFFLLPDEATPVRRLRSKQYITKVMFLYAVGRIRSGPITEQVFDGRLGIGSFVEVVHAQPNYYSVLLSNQLPALRSRWPGATSDTPISIQQDNAPAHIPVDDAEYAEATAASERNAALLNQPPSSHDVNYNGLVFFQLLNQSNVKSVCCGVLGTIAAHH</sequence>
<protein>
    <submittedName>
        <fullName evidence="1">Transposase</fullName>
    </submittedName>
</protein>
<dbReference type="PANTHER" id="PTHR47169">
    <property type="entry name" value="OS01G0541250 PROTEIN"/>
    <property type="match status" value="1"/>
</dbReference>
<proteinExistence type="predicted"/>
<dbReference type="PANTHER" id="PTHR47169:SF2">
    <property type="entry name" value="OS01G0541250 PROTEIN"/>
    <property type="match status" value="1"/>
</dbReference>
<accession>A0A2P4Y132</accession>
<gene>
    <name evidence="1" type="ORF">PHPALM_11906</name>
</gene>
<dbReference type="EMBL" id="NCKW01006471">
    <property type="protein sequence ID" value="POM71522.1"/>
    <property type="molecule type" value="Genomic_DNA"/>
</dbReference>
<keyword evidence="2" id="KW-1185">Reference proteome</keyword>
<dbReference type="Proteomes" id="UP000237271">
    <property type="component" value="Unassembled WGS sequence"/>
</dbReference>
<organism evidence="1 2">
    <name type="scientific">Phytophthora palmivora</name>
    <dbReference type="NCBI Taxonomy" id="4796"/>
    <lineage>
        <taxon>Eukaryota</taxon>
        <taxon>Sar</taxon>
        <taxon>Stramenopiles</taxon>
        <taxon>Oomycota</taxon>
        <taxon>Peronosporomycetes</taxon>
        <taxon>Peronosporales</taxon>
        <taxon>Peronosporaceae</taxon>
        <taxon>Phytophthora</taxon>
    </lineage>
</organism>
<comment type="caution">
    <text evidence="1">The sequence shown here is derived from an EMBL/GenBank/DDBJ whole genome shotgun (WGS) entry which is preliminary data.</text>
</comment>
<evidence type="ECO:0000313" key="1">
    <source>
        <dbReference type="EMBL" id="POM71522.1"/>
    </source>
</evidence>